<dbReference type="AlphaFoldDB" id="D0LA80"/>
<dbReference type="Proteomes" id="UP000001219">
    <property type="component" value="Chromosome"/>
</dbReference>
<proteinExistence type="predicted"/>
<reference evidence="3" key="1">
    <citation type="submission" date="2009-10" db="EMBL/GenBank/DDBJ databases">
        <title>The complete chromosome of Gordonia bronchialis DSM 43247.</title>
        <authorList>
            <consortium name="US DOE Joint Genome Institute (JGI-PGF)"/>
            <person name="Lucas S."/>
            <person name="Copeland A."/>
            <person name="Lapidus A."/>
            <person name="Glavina del Rio T."/>
            <person name="Dalin E."/>
            <person name="Tice H."/>
            <person name="Bruce D."/>
            <person name="Goodwin L."/>
            <person name="Pitluck S."/>
            <person name="Kyrpides N."/>
            <person name="Mavromatis K."/>
            <person name="Ivanova N."/>
            <person name="Ovchinnikova G."/>
            <person name="Saunders E."/>
            <person name="Brettin T."/>
            <person name="Detter J.C."/>
            <person name="Han C."/>
            <person name="Larimer F."/>
            <person name="Land M."/>
            <person name="Hauser L."/>
            <person name="Markowitz V."/>
            <person name="Cheng J.-F."/>
            <person name="Hugenholtz P."/>
            <person name="Woyke T."/>
            <person name="Wu D."/>
            <person name="Jando M."/>
            <person name="Schneider S."/>
            <person name="Goeker M."/>
            <person name="Klenk H.-P."/>
            <person name="Eisen J.A."/>
        </authorList>
    </citation>
    <scope>NUCLEOTIDE SEQUENCE [LARGE SCALE GENOMIC DNA]</scope>
    <source>
        <strain evidence="3">ATCC 25592 / DSM 43247 / BCRC 13721 / JCM 3198 / KCTC 3076 / NBRC 16047 / NCTC 10667</strain>
    </source>
</reference>
<dbReference type="EMBL" id="CP001802">
    <property type="protein sequence ID" value="ACY19409.1"/>
    <property type="molecule type" value="Genomic_DNA"/>
</dbReference>
<evidence type="ECO:0000313" key="2">
    <source>
        <dbReference type="EMBL" id="ACY19409.1"/>
    </source>
</evidence>
<dbReference type="KEGG" id="gbr:Gbro_0054"/>
<evidence type="ECO:0000256" key="1">
    <source>
        <dbReference type="SAM" id="MobiDB-lite"/>
    </source>
</evidence>
<feature type="region of interest" description="Disordered" evidence="1">
    <location>
        <begin position="1"/>
        <end position="33"/>
    </location>
</feature>
<gene>
    <name evidence="2" type="ordered locus">Gbro_0054</name>
</gene>
<keyword evidence="3" id="KW-1185">Reference proteome</keyword>
<dbReference type="HOGENOM" id="CLU_3382072_0_0_11"/>
<accession>D0LA80</accession>
<evidence type="ECO:0000313" key="3">
    <source>
        <dbReference type="Proteomes" id="UP000001219"/>
    </source>
</evidence>
<protein>
    <submittedName>
        <fullName evidence="2">Uncharacterized protein</fullName>
    </submittedName>
</protein>
<sequence>MLLTFGDRQQRTAGIGHASPLRSEILRSPDAAG</sequence>
<name>D0LA80_GORB4</name>
<organism evidence="2 3">
    <name type="scientific">Gordonia bronchialis (strain ATCC 25592 / DSM 43247 / BCRC 13721 / JCM 3198 / KCTC 3076 / NBRC 16047 / NCTC 10667)</name>
    <name type="common">Rhodococcus bronchialis</name>
    <dbReference type="NCBI Taxonomy" id="526226"/>
    <lineage>
        <taxon>Bacteria</taxon>
        <taxon>Bacillati</taxon>
        <taxon>Actinomycetota</taxon>
        <taxon>Actinomycetes</taxon>
        <taxon>Mycobacteriales</taxon>
        <taxon>Gordoniaceae</taxon>
        <taxon>Gordonia</taxon>
    </lineage>
</organism>
<reference evidence="2 3" key="2">
    <citation type="journal article" date="2010" name="Stand. Genomic Sci.">
        <title>Complete genome sequence of Gordonia bronchialis type strain (3410).</title>
        <authorList>
            <person name="Ivanova N."/>
            <person name="Sikorski J."/>
            <person name="Jando M."/>
            <person name="Lapidus A."/>
            <person name="Nolan M."/>
            <person name="Lucas S."/>
            <person name="Del Rio T.G."/>
            <person name="Tice H."/>
            <person name="Copeland A."/>
            <person name="Cheng J.F."/>
            <person name="Chen F."/>
            <person name="Bruce D."/>
            <person name="Goodwin L."/>
            <person name="Pitluck S."/>
            <person name="Mavromatis K."/>
            <person name="Ovchinnikova G."/>
            <person name="Pati A."/>
            <person name="Chen A."/>
            <person name="Palaniappan K."/>
            <person name="Land M."/>
            <person name="Hauser L."/>
            <person name="Chang Y.J."/>
            <person name="Jeffries C.D."/>
            <person name="Chain P."/>
            <person name="Saunders E."/>
            <person name="Han C."/>
            <person name="Detter J.C."/>
            <person name="Brettin T."/>
            <person name="Rohde M."/>
            <person name="Goker M."/>
            <person name="Bristow J."/>
            <person name="Eisen J.A."/>
            <person name="Markowitz V."/>
            <person name="Hugenholtz P."/>
            <person name="Klenk H.P."/>
            <person name="Kyrpides N.C."/>
        </authorList>
    </citation>
    <scope>NUCLEOTIDE SEQUENCE [LARGE SCALE GENOMIC DNA]</scope>
    <source>
        <strain evidence="3">ATCC 25592 / DSM 43247 / BCRC 13721 / JCM 3198 / KCTC 3076 / NBRC 16047 / NCTC 10667</strain>
    </source>
</reference>